<comment type="caution">
    <text evidence="3">The sequence shown here is derived from an EMBL/GenBank/DDBJ whole genome shotgun (WGS) entry which is preliminary data.</text>
</comment>
<dbReference type="EMBL" id="BMAO01026410">
    <property type="protein sequence ID" value="GFR09528.1"/>
    <property type="molecule type" value="Genomic_DNA"/>
</dbReference>
<feature type="coiled-coil region" evidence="1">
    <location>
        <begin position="72"/>
        <end position="102"/>
    </location>
</feature>
<dbReference type="AlphaFoldDB" id="A0A8X6GSB8"/>
<dbReference type="PANTHER" id="PTHR47331">
    <property type="entry name" value="PHD-TYPE DOMAIN-CONTAINING PROTEIN"/>
    <property type="match status" value="1"/>
</dbReference>
<gene>
    <name evidence="3" type="primary">AVEN_76111_1</name>
    <name evidence="3" type="ORF">TNCT_102581</name>
</gene>
<feature type="region of interest" description="Disordered" evidence="2">
    <location>
        <begin position="214"/>
        <end position="243"/>
    </location>
</feature>
<evidence type="ECO:0000256" key="2">
    <source>
        <dbReference type="SAM" id="MobiDB-lite"/>
    </source>
</evidence>
<dbReference type="Proteomes" id="UP000887116">
    <property type="component" value="Unassembled WGS sequence"/>
</dbReference>
<feature type="compositionally biased region" description="Polar residues" evidence="2">
    <location>
        <begin position="214"/>
        <end position="232"/>
    </location>
</feature>
<evidence type="ECO:0008006" key="5">
    <source>
        <dbReference type="Google" id="ProtNLM"/>
    </source>
</evidence>
<name>A0A8X6GSB8_TRICU</name>
<evidence type="ECO:0000313" key="3">
    <source>
        <dbReference type="EMBL" id="GFR09528.1"/>
    </source>
</evidence>
<organism evidence="3 4">
    <name type="scientific">Trichonephila clavata</name>
    <name type="common">Joro spider</name>
    <name type="synonym">Nephila clavata</name>
    <dbReference type="NCBI Taxonomy" id="2740835"/>
    <lineage>
        <taxon>Eukaryota</taxon>
        <taxon>Metazoa</taxon>
        <taxon>Ecdysozoa</taxon>
        <taxon>Arthropoda</taxon>
        <taxon>Chelicerata</taxon>
        <taxon>Arachnida</taxon>
        <taxon>Araneae</taxon>
        <taxon>Araneomorphae</taxon>
        <taxon>Entelegynae</taxon>
        <taxon>Araneoidea</taxon>
        <taxon>Nephilidae</taxon>
        <taxon>Trichonephila</taxon>
    </lineage>
</organism>
<keyword evidence="1" id="KW-0175">Coiled coil</keyword>
<evidence type="ECO:0000256" key="1">
    <source>
        <dbReference type="SAM" id="Coils"/>
    </source>
</evidence>
<dbReference type="OrthoDB" id="6510057at2759"/>
<protein>
    <recommendedName>
        <fullName evidence="5">Peptidase aspartic putative domain-containing protein</fullName>
    </recommendedName>
</protein>
<dbReference type="PANTHER" id="PTHR47331:SF1">
    <property type="entry name" value="GAG-LIKE PROTEIN"/>
    <property type="match status" value="1"/>
</dbReference>
<proteinExistence type="predicted"/>
<evidence type="ECO:0000313" key="4">
    <source>
        <dbReference type="Proteomes" id="UP000887116"/>
    </source>
</evidence>
<accession>A0A8X6GSB8</accession>
<reference evidence="3" key="1">
    <citation type="submission" date="2020-07" db="EMBL/GenBank/DDBJ databases">
        <title>Multicomponent nature underlies the extraordinary mechanical properties of spider dragline silk.</title>
        <authorList>
            <person name="Kono N."/>
            <person name="Nakamura H."/>
            <person name="Mori M."/>
            <person name="Yoshida Y."/>
            <person name="Ohtoshi R."/>
            <person name="Malay A.D."/>
            <person name="Moran D.A.P."/>
            <person name="Tomita M."/>
            <person name="Numata K."/>
            <person name="Arakawa K."/>
        </authorList>
    </citation>
    <scope>NUCLEOTIDE SEQUENCE</scope>
</reference>
<sequence>MAPRKLSELTVLSKRKSRILGQIARIKNCLENVDSPLSQAGLKNKLASLSEIKGKIDVLRDESYSVLSDEELPNFESSLDKMEEDADNLESHLRALKQLELEPYILCESMLIFVITQRLDDESRKQYEMELHSNDLPRWDKFLDFLIKRSRALENVQRNYSLEKKKEYSPKLKSLVVKSDKKPVPYVLLHRTQFLSVNNFTICLFKTETTNAPRQVSNENNGNFPSPQSSSGVIHDRSVANSPLEPYTPTTACLYNEVGERSVLPSTAKVKVQSAAEVWVSMIAILDSGSQQSLCSFQAANVLGLKKQDFCATIAVPELTGCVPTQPFDFTNMNLPQNITYADAEFNIPKRIDILLGEAIGIKEESSYDPDDQAMQHFKSSVRFNSGLYEIGFPWKRDKQKLNDNFSVAENRAKSLAKRFIQGPTLFKQYFEILKEYESQGIIERVFQTEKPTDRAVFNLPHQAVFRQESLTTKMRIVFDASSHEDGQLALNECI</sequence>
<keyword evidence="4" id="KW-1185">Reference proteome</keyword>